<sequence length="309" mass="32773">MNEPKALLVLHGKQALNDELRAAVNEWRQLGNELAVRVTWEAGDTARLVQEALAAGYRTLIAGGGDGTAREMTQALLESGSDASLAIVPLGTANDFAQAAEIPLTPFEALTLLNREPVRVDVGEMNGETFLNMATGGFGSKVTATTSEELKRVLGGSAYLLTGLSRFSELRAAWGRFVGPDFAWEGDFLALGIGNGRQSGGGQQLCPQASIDDGLFDICIVPAPADTVGTLGTLLSGGLLGIDTVSVTARVPWIEVEAPDEIDINLDGEPFAAKRMRFSVKRRALRLHLPDGSPLLRDEPLPRADGEPA</sequence>
<dbReference type="PATRIC" id="fig|316.101.peg.2207"/>
<dbReference type="InterPro" id="IPR050187">
    <property type="entry name" value="Lipid_Phosphate_FormReg"/>
</dbReference>
<dbReference type="InterPro" id="IPR001206">
    <property type="entry name" value="Diacylglycerol_kinase_cat_dom"/>
</dbReference>
<dbReference type="GO" id="GO:0005524">
    <property type="term" value="F:ATP binding"/>
    <property type="evidence" value="ECO:0007669"/>
    <property type="project" value="UniProtKB-KW"/>
</dbReference>
<keyword evidence="7 14" id="KW-0418">Kinase</keyword>
<keyword evidence="5" id="KW-0479">Metal-binding</keyword>
<keyword evidence="9" id="KW-0460">Magnesium</keyword>
<evidence type="ECO:0000256" key="1">
    <source>
        <dbReference type="ARBA" id="ARBA00001946"/>
    </source>
</evidence>
<dbReference type="Pfam" id="PF19279">
    <property type="entry name" value="YegS_C"/>
    <property type="match status" value="1"/>
</dbReference>
<dbReference type="PANTHER" id="PTHR12358:SF106">
    <property type="entry name" value="LIPID KINASE YEGS"/>
    <property type="match status" value="1"/>
</dbReference>
<dbReference type="Gene3D" id="3.40.50.10330">
    <property type="entry name" value="Probable inorganic polyphosphate/atp-NAD kinase, domain 1"/>
    <property type="match status" value="1"/>
</dbReference>
<evidence type="ECO:0000256" key="8">
    <source>
        <dbReference type="ARBA" id="ARBA00022840"/>
    </source>
</evidence>
<dbReference type="NCBIfam" id="TIGR00147">
    <property type="entry name" value="YegS/Rv2252/BmrU family lipid kinase"/>
    <property type="match status" value="1"/>
</dbReference>
<reference evidence="14 15" key="1">
    <citation type="submission" date="2015-02" db="EMBL/GenBank/DDBJ databases">
        <title>Draft genome sequence of Pseudomonas stutzeri NT0128 isolated from wheat (Triticum turgidum) rhizosphere.</title>
        <authorList>
            <person name="Tovi N."/>
            <person name="Frenk S."/>
            <person name="Hadar Y."/>
            <person name="Minz D."/>
        </authorList>
    </citation>
    <scope>NUCLEOTIDE SEQUENCE [LARGE SCALE GENOMIC DNA]</scope>
    <source>
        <strain evidence="14 15">NT0128</strain>
    </source>
</reference>
<comment type="caution">
    <text evidence="14">The sequence shown here is derived from an EMBL/GenBank/DDBJ whole genome shotgun (WGS) entry which is preliminary data.</text>
</comment>
<dbReference type="AlphaFoldDB" id="A0A0D9AL82"/>
<evidence type="ECO:0000256" key="10">
    <source>
        <dbReference type="ARBA" id="ARBA00023098"/>
    </source>
</evidence>
<keyword evidence="12" id="KW-1208">Phospholipid metabolism</keyword>
<dbReference type="SMART" id="SM00046">
    <property type="entry name" value="DAGKc"/>
    <property type="match status" value="1"/>
</dbReference>
<evidence type="ECO:0000256" key="6">
    <source>
        <dbReference type="ARBA" id="ARBA00022741"/>
    </source>
</evidence>
<keyword evidence="11" id="KW-0594">Phospholipid biosynthesis</keyword>
<evidence type="ECO:0000256" key="7">
    <source>
        <dbReference type="ARBA" id="ARBA00022777"/>
    </source>
</evidence>
<dbReference type="GO" id="GO:0001727">
    <property type="term" value="F:lipid kinase activity"/>
    <property type="evidence" value="ECO:0007669"/>
    <property type="project" value="InterPro"/>
</dbReference>
<dbReference type="OrthoDB" id="142078at2"/>
<dbReference type="GO" id="GO:0008654">
    <property type="term" value="P:phospholipid biosynthetic process"/>
    <property type="evidence" value="ECO:0007669"/>
    <property type="project" value="UniProtKB-KW"/>
</dbReference>
<keyword evidence="10" id="KW-0443">Lipid metabolism</keyword>
<dbReference type="SUPFAM" id="SSF111331">
    <property type="entry name" value="NAD kinase/diacylglycerol kinase-like"/>
    <property type="match status" value="1"/>
</dbReference>
<dbReference type="Gene3D" id="2.60.200.40">
    <property type="match status" value="1"/>
</dbReference>
<evidence type="ECO:0000256" key="11">
    <source>
        <dbReference type="ARBA" id="ARBA00023209"/>
    </source>
</evidence>
<evidence type="ECO:0000256" key="4">
    <source>
        <dbReference type="ARBA" id="ARBA00022679"/>
    </source>
</evidence>
<evidence type="ECO:0000313" key="15">
    <source>
        <dbReference type="Proteomes" id="UP000032487"/>
    </source>
</evidence>
<dbReference type="GO" id="GO:0005886">
    <property type="term" value="C:plasma membrane"/>
    <property type="evidence" value="ECO:0007669"/>
    <property type="project" value="TreeGrafter"/>
</dbReference>
<dbReference type="EMBL" id="JYHV01000021">
    <property type="protein sequence ID" value="KJH81497.1"/>
    <property type="molecule type" value="Genomic_DNA"/>
</dbReference>
<feature type="domain" description="DAGKc" evidence="13">
    <location>
        <begin position="1"/>
        <end position="129"/>
    </location>
</feature>
<dbReference type="InterPro" id="IPR016064">
    <property type="entry name" value="NAD/diacylglycerol_kinase_sf"/>
</dbReference>
<evidence type="ECO:0000259" key="13">
    <source>
        <dbReference type="PROSITE" id="PS50146"/>
    </source>
</evidence>
<dbReference type="InterPro" id="IPR017438">
    <property type="entry name" value="ATP-NAD_kinase_N"/>
</dbReference>
<keyword evidence="8" id="KW-0067">ATP-binding</keyword>
<accession>A0A0D9AL82</accession>
<dbReference type="PANTHER" id="PTHR12358">
    <property type="entry name" value="SPHINGOSINE KINASE"/>
    <property type="match status" value="1"/>
</dbReference>
<dbReference type="NCBIfam" id="TIGR03702">
    <property type="entry name" value="lip_kinase_YegS"/>
    <property type="match status" value="1"/>
</dbReference>
<protein>
    <submittedName>
        <fullName evidence="14">Lipid kinase</fullName>
    </submittedName>
</protein>
<dbReference type="NCBIfam" id="NF009602">
    <property type="entry name" value="PRK13054.1"/>
    <property type="match status" value="1"/>
</dbReference>
<name>A0A0D9AL82_STUST</name>
<organism evidence="14 15">
    <name type="scientific">Stutzerimonas stutzeri</name>
    <name type="common">Pseudomonas stutzeri</name>
    <dbReference type="NCBI Taxonomy" id="316"/>
    <lineage>
        <taxon>Bacteria</taxon>
        <taxon>Pseudomonadati</taxon>
        <taxon>Pseudomonadota</taxon>
        <taxon>Gammaproteobacteria</taxon>
        <taxon>Pseudomonadales</taxon>
        <taxon>Pseudomonadaceae</taxon>
        <taxon>Stutzerimonas</taxon>
    </lineage>
</organism>
<keyword evidence="6" id="KW-0547">Nucleotide-binding</keyword>
<dbReference type="InterPro" id="IPR022433">
    <property type="entry name" value="Lip_kinase_YegS"/>
</dbReference>
<keyword evidence="2" id="KW-0963">Cytoplasm</keyword>
<evidence type="ECO:0000256" key="9">
    <source>
        <dbReference type="ARBA" id="ARBA00022842"/>
    </source>
</evidence>
<evidence type="ECO:0000256" key="5">
    <source>
        <dbReference type="ARBA" id="ARBA00022723"/>
    </source>
</evidence>
<dbReference type="Pfam" id="PF00781">
    <property type="entry name" value="DAGK_cat"/>
    <property type="match status" value="1"/>
</dbReference>
<gene>
    <name evidence="14" type="ORF">UF78_13145</name>
</gene>
<dbReference type="RefSeq" id="WP_045162656.1">
    <property type="nucleotide sequence ID" value="NZ_JYHV01000021.1"/>
</dbReference>
<dbReference type="PROSITE" id="PS50146">
    <property type="entry name" value="DAGK"/>
    <property type="match status" value="1"/>
</dbReference>
<dbReference type="Proteomes" id="UP000032487">
    <property type="component" value="Unassembled WGS sequence"/>
</dbReference>
<dbReference type="InterPro" id="IPR005218">
    <property type="entry name" value="Diacylglycerol/lipid_kinase"/>
</dbReference>
<dbReference type="GO" id="GO:0046872">
    <property type="term" value="F:metal ion binding"/>
    <property type="evidence" value="ECO:0007669"/>
    <property type="project" value="UniProtKB-KW"/>
</dbReference>
<dbReference type="InterPro" id="IPR045540">
    <property type="entry name" value="YegS/DAGK_C"/>
</dbReference>
<comment type="cofactor">
    <cofactor evidence="1">
        <name>Mg(2+)</name>
        <dbReference type="ChEBI" id="CHEBI:18420"/>
    </cofactor>
</comment>
<evidence type="ECO:0000256" key="3">
    <source>
        <dbReference type="ARBA" id="ARBA00022516"/>
    </source>
</evidence>
<keyword evidence="4" id="KW-0808">Transferase</keyword>
<evidence type="ECO:0000313" key="14">
    <source>
        <dbReference type="EMBL" id="KJH81497.1"/>
    </source>
</evidence>
<evidence type="ECO:0000256" key="2">
    <source>
        <dbReference type="ARBA" id="ARBA00022490"/>
    </source>
</evidence>
<evidence type="ECO:0000256" key="12">
    <source>
        <dbReference type="ARBA" id="ARBA00023264"/>
    </source>
</evidence>
<proteinExistence type="predicted"/>
<keyword evidence="3" id="KW-0444">Lipid biosynthesis</keyword>